<dbReference type="eggNOG" id="ENOG502S4KC">
    <property type="taxonomic scope" value="Eukaryota"/>
</dbReference>
<feature type="compositionally biased region" description="Low complexity" evidence="1">
    <location>
        <begin position="51"/>
        <end position="60"/>
    </location>
</feature>
<feature type="region of interest" description="Disordered" evidence="1">
    <location>
        <begin position="37"/>
        <end position="60"/>
    </location>
</feature>
<sequence length="220" mass="22842">MVYYGGRAAAGFSPSFHHIIAYEWTFTRPQTVVLLSENSSSGRGRPCSTSAHQRAGAAQTAAMQGSGALPGLTGTGRGGGFLPCGSLGKRTPAGRRGATSVRAVDGASVAAAASAAADSPLPPVQVTWQIAVGALAGVTPFVVAGVEFGKRIIAQKKCQVCGGSGLVTKNDYYVRCQKCGKKSPTMAYLWRIKRDNGFLPQVVFFRGSLGEDSSRGERGL</sequence>
<protein>
    <recommendedName>
        <fullName evidence="3">Viral late gene transcription factor 3 zinc ribbon domain-containing protein</fullName>
    </recommendedName>
</protein>
<name>A0A1Q1CGE1_MAIZE</name>
<proteinExistence type="predicted"/>
<dbReference type="InParanoid" id="A0A1Q1CGE1"/>
<evidence type="ECO:0000256" key="1">
    <source>
        <dbReference type="SAM" id="MobiDB-lite"/>
    </source>
</evidence>
<dbReference type="EMBL" id="CM000784">
    <property type="protein sequence ID" value="AQL00294.1"/>
    <property type="molecule type" value="Genomic_DNA"/>
</dbReference>
<reference evidence="2" key="1">
    <citation type="submission" date="2015-12" db="EMBL/GenBank/DDBJ databases">
        <title>Update maize B73 reference genome by single molecule sequencing technologies.</title>
        <authorList>
            <consortium name="Maize Genome Sequencing Project"/>
            <person name="Ware D."/>
        </authorList>
    </citation>
    <scope>NUCLEOTIDE SEQUENCE</scope>
    <source>
        <tissue evidence="2">Seedling</tissue>
    </source>
</reference>
<feature type="compositionally biased region" description="Polar residues" evidence="1">
    <location>
        <begin position="37"/>
        <end position="50"/>
    </location>
</feature>
<accession>A0A1Q1CGE1</accession>
<dbReference type="ExpressionAtlas" id="A0A1Q1CGE1">
    <property type="expression patterns" value="baseline and differential"/>
</dbReference>
<dbReference type="PANTHER" id="PTHR36809">
    <property type="entry name" value="TRANSMEMBRANE PROTEIN"/>
    <property type="match status" value="1"/>
</dbReference>
<dbReference type="AlphaFoldDB" id="A0A1Q1CGE1"/>
<evidence type="ECO:0000313" key="2">
    <source>
        <dbReference type="EMBL" id="AQL00294.1"/>
    </source>
</evidence>
<organism evidence="2">
    <name type="scientific">Zea mays</name>
    <name type="common">Maize</name>
    <dbReference type="NCBI Taxonomy" id="4577"/>
    <lineage>
        <taxon>Eukaryota</taxon>
        <taxon>Viridiplantae</taxon>
        <taxon>Streptophyta</taxon>
        <taxon>Embryophyta</taxon>
        <taxon>Tracheophyta</taxon>
        <taxon>Spermatophyta</taxon>
        <taxon>Magnoliopsida</taxon>
        <taxon>Liliopsida</taxon>
        <taxon>Poales</taxon>
        <taxon>Poaceae</taxon>
        <taxon>PACMAD clade</taxon>
        <taxon>Panicoideae</taxon>
        <taxon>Andropogonodae</taxon>
        <taxon>Andropogoneae</taxon>
        <taxon>Tripsacinae</taxon>
        <taxon>Zea</taxon>
    </lineage>
</organism>
<evidence type="ECO:0008006" key="3">
    <source>
        <dbReference type="Google" id="ProtNLM"/>
    </source>
</evidence>
<dbReference type="PANTHER" id="PTHR36809:SF1">
    <property type="entry name" value="TRANSMEMBRANE PROTEIN"/>
    <property type="match status" value="1"/>
</dbReference>
<gene>
    <name evidence="2" type="ORF">ZEAMMB73_Zm00001d012686</name>
</gene>
<dbReference type="PaxDb" id="4577-GRMZM2G035401_P01"/>